<dbReference type="EMBL" id="AKWZ02000010">
    <property type="protein sequence ID" value="EPG74484.1"/>
    <property type="molecule type" value="Genomic_DNA"/>
</dbReference>
<name>S3V1J0_9LEPT</name>
<comment type="caution">
    <text evidence="2">The sequence shown here is derived from an EMBL/GenBank/DDBJ whole genome shotgun (WGS) entry which is preliminary data.</text>
</comment>
<sequence length="43" mass="4908">MKVGEIFHSKGHNRNLDRDSSSGVNSDLSFYCKSYSILNLQLF</sequence>
<evidence type="ECO:0000313" key="2">
    <source>
        <dbReference type="EMBL" id="EPG74484.1"/>
    </source>
</evidence>
<dbReference type="AlphaFoldDB" id="S3V1J0"/>
<evidence type="ECO:0000256" key="1">
    <source>
        <dbReference type="SAM" id="MobiDB-lite"/>
    </source>
</evidence>
<protein>
    <submittedName>
        <fullName evidence="2">Uncharacterized protein</fullName>
    </submittedName>
</protein>
<keyword evidence="3" id="KW-1185">Reference proteome</keyword>
<reference evidence="2" key="1">
    <citation type="submission" date="2013-04" db="EMBL/GenBank/DDBJ databases">
        <authorList>
            <person name="Harkins D.M."/>
            <person name="Durkin A.S."/>
            <person name="Selengut J.D."/>
            <person name="Sanka R."/>
            <person name="DePew J."/>
            <person name="Purushe J."/>
            <person name="Ahmed A."/>
            <person name="van der Linden H."/>
            <person name="Goris M.G.A."/>
            <person name="Hartskeerl R.A."/>
            <person name="Vinetz J.M."/>
            <person name="Sutton G.G."/>
            <person name="Nelson W.C."/>
            <person name="Fouts D.E."/>
        </authorList>
    </citation>
    <scope>NUCLEOTIDE SEQUENCE [LARGE SCALE GENOMIC DNA]</scope>
    <source>
        <strain evidence="2">BUT 6</strain>
    </source>
</reference>
<feature type="compositionally biased region" description="Basic and acidic residues" evidence="1">
    <location>
        <begin position="1"/>
        <end position="20"/>
    </location>
</feature>
<proteinExistence type="predicted"/>
<accession>S3V1J0</accession>
<dbReference type="STRING" id="1193011.LEP1GSC058_3606"/>
<feature type="region of interest" description="Disordered" evidence="1">
    <location>
        <begin position="1"/>
        <end position="24"/>
    </location>
</feature>
<organism evidence="2 3">
    <name type="scientific">Leptospira fainei serovar Hurstbridge str. BUT 6</name>
    <dbReference type="NCBI Taxonomy" id="1193011"/>
    <lineage>
        <taxon>Bacteria</taxon>
        <taxon>Pseudomonadati</taxon>
        <taxon>Spirochaetota</taxon>
        <taxon>Spirochaetia</taxon>
        <taxon>Leptospirales</taxon>
        <taxon>Leptospiraceae</taxon>
        <taxon>Leptospira</taxon>
    </lineage>
</organism>
<dbReference type="Proteomes" id="UP000014540">
    <property type="component" value="Unassembled WGS sequence"/>
</dbReference>
<evidence type="ECO:0000313" key="3">
    <source>
        <dbReference type="Proteomes" id="UP000014540"/>
    </source>
</evidence>
<gene>
    <name evidence="2" type="ORF">LEP1GSC058_3606</name>
</gene>